<evidence type="ECO:0000313" key="4">
    <source>
        <dbReference type="RefSeq" id="XP_047006086.1"/>
    </source>
</evidence>
<feature type="region of interest" description="Disordered" evidence="2">
    <location>
        <begin position="438"/>
        <end position="536"/>
    </location>
</feature>
<gene>
    <name evidence="4" type="primary">ccdc191</name>
</gene>
<feature type="coiled-coil region" evidence="1">
    <location>
        <begin position="100"/>
        <end position="134"/>
    </location>
</feature>
<reference evidence="3" key="1">
    <citation type="journal article" date="2016" name="Nat. Commun.">
        <title>The channel catfish genome sequence provides insights into the evolution of scale formation in teleosts.</title>
        <authorList>
            <person name="Liu Z."/>
            <person name="Liu S."/>
            <person name="Yao J."/>
            <person name="Bao L."/>
            <person name="Zhang J."/>
            <person name="Li Y."/>
            <person name="Jiang C."/>
            <person name="Sun L."/>
            <person name="Wang R."/>
            <person name="Zhang Y."/>
            <person name="Zhou T."/>
            <person name="Zeng Q."/>
            <person name="Fu Q."/>
            <person name="Gao S."/>
            <person name="Li N."/>
            <person name="Koren S."/>
            <person name="Jiang Y."/>
            <person name="Zimin A."/>
            <person name="Xu P."/>
            <person name="Phillippy A.M."/>
            <person name="Geng X."/>
            <person name="Song L."/>
            <person name="Sun F."/>
            <person name="Li C."/>
            <person name="Wang X."/>
            <person name="Chen A."/>
            <person name="Jin Y."/>
            <person name="Yuan Z."/>
            <person name="Yang Y."/>
            <person name="Tan S."/>
            <person name="Peatman E."/>
            <person name="Lu J."/>
            <person name="Qin Z."/>
            <person name="Dunham R."/>
            <person name="Li Z."/>
            <person name="Sonstegard T."/>
            <person name="Feng J."/>
            <person name="Danzmann R.G."/>
            <person name="Schroeder S."/>
            <person name="Scheffler B."/>
            <person name="Duke M.V."/>
            <person name="Ballard L."/>
            <person name="Kucuktas H."/>
            <person name="Kaltenboeck L."/>
            <person name="Liu H."/>
            <person name="Armbruster J."/>
            <person name="Xie Y."/>
            <person name="Kirby M.L."/>
            <person name="Tian Y."/>
            <person name="Flanagan M.E."/>
            <person name="Mu W."/>
            <person name="Waldbieser G.C."/>
        </authorList>
    </citation>
    <scope>NUCLEOTIDE SEQUENCE [LARGE SCALE GENOMIC DNA]</scope>
    <source>
        <strain evidence="3">SDA103</strain>
    </source>
</reference>
<feature type="compositionally biased region" description="Polar residues" evidence="2">
    <location>
        <begin position="451"/>
        <end position="465"/>
    </location>
</feature>
<dbReference type="RefSeq" id="XP_047006086.1">
    <property type="nucleotide sequence ID" value="XM_047150130.2"/>
</dbReference>
<dbReference type="GeneID" id="108256518"/>
<feature type="coiled-coil region" evidence="1">
    <location>
        <begin position="540"/>
        <end position="567"/>
    </location>
</feature>
<dbReference type="CTD" id="57577"/>
<evidence type="ECO:0000313" key="3">
    <source>
        <dbReference type="Proteomes" id="UP000221080"/>
    </source>
</evidence>
<sequence>MAHPSHRPDMFRWKRFSKPGTQTNTKVHLTDGDINTWIKNDRSAHFHSSQKVEMASEFAVSEVFSSQKPRTGKLGRTVALQSMDQLQDHDDAYSEAQTILSDWMNKKLRLELEMDEEDEEEEQTEEQAAKLNYTNFNDMYSKLAAEDESFEVRHFLQDLMEIDVMDRKTVQGLRLDVDDEKKRGPDPNVTMEIRHKQVKERRVQRDAEWERQRREQEAQREALEEAKRLECKEQRRRKQEAQRQEELLQQEVVRLRREMQEKKRMEQLARKRERERLEKQNTSVKNTITPKPDFVTQRQLCHREQEVEAKVHILNLQCMQKYFSTWYSVVLEKRVRLGKAAALCDWRRQLRAWRAWRALVWVRRKEREAERMEEELRLENRRGQLAEESDRRRLLRRCLSDWRLWCRMERERRELFSQQEETRQKMAALIDAAASGKLTTKNCTEPPITVQPESMNQSESTTQPVQVPVQRATSAPPPSTLTDRRAAPPTQAWQVTRRHAALSSAEAREGRRPSGAPRCQSAETRGGRFEHRHMAQQRTIAEQKRLLKEQQDIISELQEKQNLLELKQEAGKAEQLAVQLKPSASQNVIKTSHGSKGSSGESNARRSAPKEYDSRLASPHPALRAMEERARQRAEHRREVEEMKRRREEEKLAQMKAEEEKRLRQEEEEKRVEAERRREERRQKKEREMEKQRRTELEQKLLKQAGEHYHRSLLLHRGITPWRRLVEQSHANAQTAVAHHTQVLQRHCLMFWLHTTGEALAKKKSRADQLYECILLRRALYSWKMFKHLQSHLEVQAEHFYTTRTQRKVFKALLDHAIHQRLEAWDREQQADEYRARRVVSRCFSAWRRLPEALQEERAREERREQLRRKVAEIIPDFRSSPLDTMWKPPSHI</sequence>
<dbReference type="PANTHER" id="PTHR22028">
    <property type="entry name" value="SFI1 SPINDLE BODY DOMAIN-CONTAINING PROTEIN-RELATED"/>
    <property type="match status" value="1"/>
</dbReference>
<protein>
    <submittedName>
        <fullName evidence="4">Coiled-coil domain-containing protein 191 isoform X1</fullName>
    </submittedName>
</protein>
<feature type="region of interest" description="Disordered" evidence="2">
    <location>
        <begin position="581"/>
        <end position="693"/>
    </location>
</feature>
<evidence type="ECO:0000256" key="1">
    <source>
        <dbReference type="SAM" id="Coils"/>
    </source>
</evidence>
<organism evidence="3 4">
    <name type="scientific">Ictalurus punctatus</name>
    <name type="common">Channel catfish</name>
    <name type="synonym">Silurus punctatus</name>
    <dbReference type="NCBI Taxonomy" id="7998"/>
    <lineage>
        <taxon>Eukaryota</taxon>
        <taxon>Metazoa</taxon>
        <taxon>Chordata</taxon>
        <taxon>Craniata</taxon>
        <taxon>Vertebrata</taxon>
        <taxon>Euteleostomi</taxon>
        <taxon>Actinopterygii</taxon>
        <taxon>Neopterygii</taxon>
        <taxon>Teleostei</taxon>
        <taxon>Ostariophysi</taxon>
        <taxon>Siluriformes</taxon>
        <taxon>Ictaluridae</taxon>
        <taxon>Ictalurus</taxon>
    </lineage>
</organism>
<dbReference type="PANTHER" id="PTHR22028:SF5">
    <property type="entry name" value="COILED-COIL DOMAIN-CONTAINING PROTEIN 191"/>
    <property type="match status" value="1"/>
</dbReference>
<dbReference type="OrthoDB" id="6256972at2759"/>
<name>A0A979ENP1_ICTPU</name>
<feature type="compositionally biased region" description="Basic and acidic residues" evidence="2">
    <location>
        <begin position="625"/>
        <end position="693"/>
    </location>
</feature>
<evidence type="ECO:0000256" key="2">
    <source>
        <dbReference type="SAM" id="MobiDB-lite"/>
    </source>
</evidence>
<accession>A0A979ENP1</accession>
<dbReference type="InterPro" id="IPR052270">
    <property type="entry name" value="CACF_protein"/>
</dbReference>
<dbReference type="Proteomes" id="UP000221080">
    <property type="component" value="Chromosome 23"/>
</dbReference>
<keyword evidence="1" id="KW-0175">Coiled coil</keyword>
<dbReference type="AlphaFoldDB" id="A0A979ENP1"/>
<feature type="coiled-coil region" evidence="1">
    <location>
        <begin position="362"/>
        <end position="389"/>
    </location>
</feature>
<feature type="compositionally biased region" description="Polar residues" evidence="2">
    <location>
        <begin position="582"/>
        <end position="602"/>
    </location>
</feature>
<keyword evidence="3" id="KW-1185">Reference proteome</keyword>
<reference evidence="4" key="2">
    <citation type="submission" date="2025-08" db="UniProtKB">
        <authorList>
            <consortium name="RefSeq"/>
        </authorList>
    </citation>
    <scope>IDENTIFICATION</scope>
    <source>
        <tissue evidence="4">Blood</tissue>
    </source>
</reference>
<feature type="coiled-coil region" evidence="1">
    <location>
        <begin position="206"/>
        <end position="285"/>
    </location>
</feature>
<proteinExistence type="predicted"/>